<dbReference type="Gene3D" id="3.40.50.150">
    <property type="entry name" value="Vaccinia Virus protein VP39"/>
    <property type="match status" value="1"/>
</dbReference>
<evidence type="ECO:0000259" key="1">
    <source>
        <dbReference type="Pfam" id="PF13649"/>
    </source>
</evidence>
<dbReference type="CDD" id="cd02440">
    <property type="entry name" value="AdoMet_MTases"/>
    <property type="match status" value="1"/>
</dbReference>
<dbReference type="SUPFAM" id="SSF53335">
    <property type="entry name" value="S-adenosyl-L-methionine-dependent methyltransferases"/>
    <property type="match status" value="1"/>
</dbReference>
<organism evidence="2 3">
    <name type="scientific">Sorangium cellulosum</name>
    <name type="common">Polyangium cellulosum</name>
    <dbReference type="NCBI Taxonomy" id="56"/>
    <lineage>
        <taxon>Bacteria</taxon>
        <taxon>Pseudomonadati</taxon>
        <taxon>Myxococcota</taxon>
        <taxon>Polyangia</taxon>
        <taxon>Polyangiales</taxon>
        <taxon>Polyangiaceae</taxon>
        <taxon>Sorangium</taxon>
    </lineage>
</organism>
<dbReference type="AlphaFoldDB" id="A0A150P054"/>
<dbReference type="InterPro" id="IPR041698">
    <property type="entry name" value="Methyltransf_25"/>
</dbReference>
<sequence>MNGPPLSAADAVLFEHAVVPRYLSFFASLAVNMLLPSEAARIVHFGCRSGFPDPIVADKLPGATLVGVDGSAAALDLARAKASLFSGMNATYVLADALPTPLPSESFTHAYTLHPVCRPSERAELLDELRRVLVPGGQALIALPLRGSFPEVADIARECALKLDLSELGAAVDAAAVARPTIETIAEEIEGAGFDEVEVDVQLIAVSFDSGREFLEDPISRLMVLPEATAMLDVEPQIIDSMLKYLHHAVSKYWSEGVFELTVNVGCASARRPLG</sequence>
<protein>
    <recommendedName>
        <fullName evidence="1">Methyltransferase domain-containing protein</fullName>
    </recommendedName>
</protein>
<evidence type="ECO:0000313" key="3">
    <source>
        <dbReference type="Proteomes" id="UP000075420"/>
    </source>
</evidence>
<evidence type="ECO:0000313" key="2">
    <source>
        <dbReference type="EMBL" id="KYF48040.1"/>
    </source>
</evidence>
<comment type="caution">
    <text evidence="2">The sequence shown here is derived from an EMBL/GenBank/DDBJ whole genome shotgun (WGS) entry which is preliminary data.</text>
</comment>
<proteinExistence type="predicted"/>
<reference evidence="2 3" key="1">
    <citation type="submission" date="2014-02" db="EMBL/GenBank/DDBJ databases">
        <title>The small core and large imbalanced accessory genome model reveals a collaborative survival strategy of Sorangium cellulosum strains in nature.</title>
        <authorList>
            <person name="Han K."/>
            <person name="Peng R."/>
            <person name="Blom J."/>
            <person name="Li Y.-Z."/>
        </authorList>
    </citation>
    <scope>NUCLEOTIDE SEQUENCE [LARGE SCALE GENOMIC DNA]</scope>
    <source>
        <strain evidence="2 3">So0157-25</strain>
    </source>
</reference>
<dbReference type="Pfam" id="PF13649">
    <property type="entry name" value="Methyltransf_25"/>
    <property type="match status" value="1"/>
</dbReference>
<feature type="domain" description="Methyltransferase" evidence="1">
    <location>
        <begin position="42"/>
        <end position="137"/>
    </location>
</feature>
<gene>
    <name evidence="2" type="ORF">BE08_02985</name>
</gene>
<dbReference type="Proteomes" id="UP000075420">
    <property type="component" value="Unassembled WGS sequence"/>
</dbReference>
<accession>A0A150P054</accession>
<name>A0A150P054_SORCE</name>
<dbReference type="InterPro" id="IPR029063">
    <property type="entry name" value="SAM-dependent_MTases_sf"/>
</dbReference>
<dbReference type="EMBL" id="JELY01003551">
    <property type="protein sequence ID" value="KYF48040.1"/>
    <property type="molecule type" value="Genomic_DNA"/>
</dbReference>